<dbReference type="PANTHER" id="PTHR31834">
    <property type="entry name" value="INITIATION-SPECIFIC ALPHA-1,6-MANNOSYLTRANSFERASE"/>
    <property type="match status" value="1"/>
</dbReference>
<evidence type="ECO:0000313" key="2">
    <source>
        <dbReference type="Proteomes" id="UP000559860"/>
    </source>
</evidence>
<dbReference type="PANTHER" id="PTHR31834:SF1">
    <property type="entry name" value="INITIATION-SPECIFIC ALPHA-1,6-MANNOSYLTRANSFERASE"/>
    <property type="match status" value="1"/>
</dbReference>
<evidence type="ECO:0008006" key="3">
    <source>
        <dbReference type="Google" id="ProtNLM"/>
    </source>
</evidence>
<evidence type="ECO:0000313" key="1">
    <source>
        <dbReference type="EMBL" id="MBB2169640.1"/>
    </source>
</evidence>
<dbReference type="InterPro" id="IPR007577">
    <property type="entry name" value="GlycoTrfase_DXD_sugar-bd_CS"/>
</dbReference>
<dbReference type="SUPFAM" id="SSF53448">
    <property type="entry name" value="Nucleotide-diphospho-sugar transferases"/>
    <property type="match status" value="1"/>
</dbReference>
<dbReference type="RefSeq" id="WP_182987129.1">
    <property type="nucleotide sequence ID" value="NZ_JABEQD010000011.1"/>
</dbReference>
<dbReference type="InterPro" id="IPR029044">
    <property type="entry name" value="Nucleotide-diphossugar_trans"/>
</dbReference>
<proteinExistence type="predicted"/>
<name>A0A7W4IV62_9PROT</name>
<dbReference type="Pfam" id="PF04488">
    <property type="entry name" value="Gly_transf_sug"/>
    <property type="match status" value="1"/>
</dbReference>
<dbReference type="GO" id="GO:0000009">
    <property type="term" value="F:alpha-1,6-mannosyltransferase activity"/>
    <property type="evidence" value="ECO:0007669"/>
    <property type="project" value="InterPro"/>
</dbReference>
<dbReference type="GO" id="GO:0006487">
    <property type="term" value="P:protein N-linked glycosylation"/>
    <property type="evidence" value="ECO:0007669"/>
    <property type="project" value="TreeGrafter"/>
</dbReference>
<comment type="caution">
    <text evidence="1">The sequence shown here is derived from an EMBL/GenBank/DDBJ whole genome shotgun (WGS) entry which is preliminary data.</text>
</comment>
<dbReference type="EMBL" id="JABEQD010000011">
    <property type="protein sequence ID" value="MBB2169640.1"/>
    <property type="molecule type" value="Genomic_DNA"/>
</dbReference>
<dbReference type="AlphaFoldDB" id="A0A7W4IV62"/>
<gene>
    <name evidence="1" type="ORF">HLH36_14985</name>
</gene>
<dbReference type="Proteomes" id="UP000559860">
    <property type="component" value="Unassembled WGS sequence"/>
</dbReference>
<protein>
    <recommendedName>
        <fullName evidence="3">Glycosyl transferase-like sugar-binding protein</fullName>
    </recommendedName>
</protein>
<accession>A0A7W4IV62</accession>
<organism evidence="1 2">
    <name type="scientific">Gluconacetobacter aggeris</name>
    <dbReference type="NCBI Taxonomy" id="1286186"/>
    <lineage>
        <taxon>Bacteria</taxon>
        <taxon>Pseudomonadati</taxon>
        <taxon>Pseudomonadota</taxon>
        <taxon>Alphaproteobacteria</taxon>
        <taxon>Acetobacterales</taxon>
        <taxon>Acetobacteraceae</taxon>
        <taxon>Gluconacetobacter</taxon>
    </lineage>
</organism>
<sequence>MFSIEENFHEINEIYENIFRENRGFYHCLLVKIICQNPYLEYIKNRCTEKIAKREVECMQFWDAKNIPKDVNLFMDTWREFSGATYKVFDDVSAEEFISANFQPRVVKAYQACWHPAMKCDFFRLCYLYINGGFYVDADEILVKGDDFCIPNSGSFIILQPILRKFEHGEWRGIEYDKFIKDNQSRNGSEPYFNNSPIICSKKNPVVFLSIMRSISILENGNSYNYSVHDITEPSNISLSCIVYMIARGLGLVPHTDIVSIGWKEFARDGSEIELAYKRDTRDWRKI</sequence>
<dbReference type="Gene3D" id="3.90.550.20">
    <property type="match status" value="1"/>
</dbReference>
<reference evidence="1 2" key="1">
    <citation type="submission" date="2020-04" db="EMBL/GenBank/DDBJ databases">
        <title>Description of novel Gluconacetobacter.</title>
        <authorList>
            <person name="Sombolestani A."/>
        </authorList>
    </citation>
    <scope>NUCLEOTIDE SEQUENCE [LARGE SCALE GENOMIC DNA]</scope>
    <source>
        <strain evidence="1 2">LMG 27801</strain>
    </source>
</reference>
<keyword evidence="2" id="KW-1185">Reference proteome</keyword>
<dbReference type="InterPro" id="IPR039367">
    <property type="entry name" value="Och1-like"/>
</dbReference>